<protein>
    <recommendedName>
        <fullName evidence="5">Cadg domain containing protein</fullName>
    </recommendedName>
</protein>
<feature type="compositionally biased region" description="Acidic residues" evidence="1">
    <location>
        <begin position="707"/>
        <end position="730"/>
    </location>
</feature>
<sequence length="1197" mass="138218">MGGYSSITQIDTSNSGNYYPILFYISNDGYYEWAKYIDSLQLGIETVTFTTDTKTSVNILATLYDYTLEYYIFLIVSSSAGEIIQMFYESSGKINDIYNNAAALSADNQIFINAHQTLDKFLIFSMTSSGGGRFSPSWIFTEASSLSSEYSQGVERATSQNYNSISIRNQDIQTFPDFDLICGCGQVKNSRIAPKISQNQIYFVKMKADNRIDDQRNIDLSGYNSCNDVSIESSSSLYVLINDQSTYHMNLYYFDFSNLISATIKQQTFWFKDFSDIYRGKIDNYFNPYYVGDIFNSLISSEYYQGFLTSMNVDQSCSSLDTGPTTTTFTSAFSSSSFSLVTFDMESTTLTLNDRSDVQLKEIFLETVKHEIGAFCSVNSIQTIDLTTTYSINHIIQDGDFSLSFKSLFDGDLSCNDISRKYTITLNEMNQVNFIFDEIDKLSCSQDKLVKSVNSVQVKVEIPNGSTTTLQIDIDVIDCSLDQYTLEFSIGSLIYTIKEHPQIISLSDFTQTYSQCAKPLIYLREDDNILKPSNLISLTQSDFVMTISSSNLISYDSDFNVFTVETDSIQNLGTYEITIKTILNDLDQTFSESFKWNLNVIKDYSQGQNLYSPQFEEDLKPIEVRLGQSYVYNFPKIIDLDGDSFEVKVKQNIFYDFIRVDSSKITITPGDNVEPGLYVVDIKVIDNGQPPLDNSYKIQVHILDDEASEDQEDNENQDDDQNEQDSETDYDNQQQEEMTNQFKNLFQAFVAKQNMNGEIFIKINDQFKFNQEAGRFIDLYILARDKLVITFQSLRFQRNLQQEQIGTTESDSDDQNSNNQKINNTDEKAEETNKNSEVFILECMLPKQVSKVHLPLFDIDFPANAYYLITYLINLTNVRILPENQIFNFSENLNRYQNNFEIQLDAFFQLLGYETLLILIQFKDFLVLLTIGVFYMIINNFKKLNEKVFSEKYSTLYENMNTKKKLFAYYLQIFLIRRIIFALCISLFEIKNDLGWVFCGLIISNILLNFMVLIFVVGAQIYQYAKRKIFEIKRQRLEVMLKKKVVRIMCEKAAQQTTMNTQIDLRIKDSQLQDIYEDDFMIHKDSSQNHQTVNPISQIEFYRPDYSISQGEDKTFSSGMHIQYYDFEMKEEQKKEENLVNRNQIDETIHLNLSRQDLLPFIASRAKNIVKVQSASKSNSKRKKNIQASYNKFISKF</sequence>
<feature type="region of interest" description="Disordered" evidence="1">
    <location>
        <begin position="804"/>
        <end position="830"/>
    </location>
</feature>
<keyword evidence="4" id="KW-1185">Reference proteome</keyword>
<dbReference type="EMBL" id="CCKQ01001884">
    <property type="protein sequence ID" value="CDW72987.1"/>
    <property type="molecule type" value="Genomic_DNA"/>
</dbReference>
<keyword evidence="2" id="KW-1133">Transmembrane helix</keyword>
<feature type="transmembrane region" description="Helical" evidence="2">
    <location>
        <begin position="994"/>
        <end position="1019"/>
    </location>
</feature>
<evidence type="ECO:0008006" key="5">
    <source>
        <dbReference type="Google" id="ProtNLM"/>
    </source>
</evidence>
<accession>A0A077ZSX5</accession>
<evidence type="ECO:0000256" key="2">
    <source>
        <dbReference type="SAM" id="Phobius"/>
    </source>
</evidence>
<feature type="region of interest" description="Disordered" evidence="1">
    <location>
        <begin position="707"/>
        <end position="733"/>
    </location>
</feature>
<dbReference type="InParanoid" id="A0A077ZSX5"/>
<evidence type="ECO:0000256" key="1">
    <source>
        <dbReference type="SAM" id="MobiDB-lite"/>
    </source>
</evidence>
<reference evidence="3 4" key="1">
    <citation type="submission" date="2014-06" db="EMBL/GenBank/DDBJ databases">
        <authorList>
            <person name="Swart Estienne"/>
        </authorList>
    </citation>
    <scope>NUCLEOTIDE SEQUENCE [LARGE SCALE GENOMIC DNA]</scope>
    <source>
        <strain evidence="3 4">130c</strain>
    </source>
</reference>
<proteinExistence type="predicted"/>
<organism evidence="3 4">
    <name type="scientific">Stylonychia lemnae</name>
    <name type="common">Ciliate</name>
    <dbReference type="NCBI Taxonomy" id="5949"/>
    <lineage>
        <taxon>Eukaryota</taxon>
        <taxon>Sar</taxon>
        <taxon>Alveolata</taxon>
        <taxon>Ciliophora</taxon>
        <taxon>Intramacronucleata</taxon>
        <taxon>Spirotrichea</taxon>
        <taxon>Stichotrichia</taxon>
        <taxon>Sporadotrichida</taxon>
        <taxon>Oxytrichidae</taxon>
        <taxon>Stylonychinae</taxon>
        <taxon>Stylonychia</taxon>
    </lineage>
</organism>
<evidence type="ECO:0000313" key="4">
    <source>
        <dbReference type="Proteomes" id="UP000039865"/>
    </source>
</evidence>
<name>A0A077ZSX5_STYLE</name>
<evidence type="ECO:0000313" key="3">
    <source>
        <dbReference type="EMBL" id="CDW72987.1"/>
    </source>
</evidence>
<feature type="transmembrane region" description="Helical" evidence="2">
    <location>
        <begin position="916"/>
        <end position="938"/>
    </location>
</feature>
<keyword evidence="2" id="KW-0472">Membrane</keyword>
<keyword evidence="2" id="KW-0812">Transmembrane</keyword>
<dbReference type="AlphaFoldDB" id="A0A077ZSX5"/>
<dbReference type="Proteomes" id="UP000039865">
    <property type="component" value="Unassembled WGS sequence"/>
</dbReference>
<gene>
    <name evidence="3" type="primary">Contig15866.g16919</name>
    <name evidence="3" type="ORF">STYLEM_1955</name>
</gene>
<feature type="transmembrane region" description="Helical" evidence="2">
    <location>
        <begin position="967"/>
        <end position="988"/>
    </location>
</feature>
<feature type="compositionally biased region" description="Polar residues" evidence="1">
    <location>
        <begin position="804"/>
        <end position="823"/>
    </location>
</feature>